<protein>
    <recommendedName>
        <fullName evidence="2">FAD-dependent oxidoreductase 2 FAD binding domain-containing protein</fullName>
    </recommendedName>
</protein>
<accession>X1K619</accession>
<dbReference type="EMBL" id="BARV01000776">
    <property type="protein sequence ID" value="GAI01983.1"/>
    <property type="molecule type" value="Genomic_DNA"/>
</dbReference>
<dbReference type="AlphaFoldDB" id="X1K619"/>
<dbReference type="InterPro" id="IPR036188">
    <property type="entry name" value="FAD/NAD-bd_sf"/>
</dbReference>
<comment type="caution">
    <text evidence="1">The sequence shown here is derived from an EMBL/GenBank/DDBJ whole genome shotgun (WGS) entry which is preliminary data.</text>
</comment>
<gene>
    <name evidence="1" type="ORF">S06H3_02602</name>
</gene>
<dbReference type="Gene3D" id="3.50.50.60">
    <property type="entry name" value="FAD/NAD(P)-binding domain"/>
    <property type="match status" value="1"/>
</dbReference>
<evidence type="ECO:0000313" key="1">
    <source>
        <dbReference type="EMBL" id="GAI01983.1"/>
    </source>
</evidence>
<evidence type="ECO:0008006" key="2">
    <source>
        <dbReference type="Google" id="ProtNLM"/>
    </source>
</evidence>
<sequence length="37" mass="3804">YGLLALDSNTNEIIAYLARSTILASGGAGQLFSSTTN</sequence>
<proteinExistence type="predicted"/>
<name>X1K619_9ZZZZ</name>
<organism evidence="1">
    <name type="scientific">marine sediment metagenome</name>
    <dbReference type="NCBI Taxonomy" id="412755"/>
    <lineage>
        <taxon>unclassified sequences</taxon>
        <taxon>metagenomes</taxon>
        <taxon>ecological metagenomes</taxon>
    </lineage>
</organism>
<reference evidence="1" key="1">
    <citation type="journal article" date="2014" name="Front. Microbiol.">
        <title>High frequency of phylogenetically diverse reductive dehalogenase-homologous genes in deep subseafloor sedimentary metagenomes.</title>
        <authorList>
            <person name="Kawai M."/>
            <person name="Futagami T."/>
            <person name="Toyoda A."/>
            <person name="Takaki Y."/>
            <person name="Nishi S."/>
            <person name="Hori S."/>
            <person name="Arai W."/>
            <person name="Tsubouchi T."/>
            <person name="Morono Y."/>
            <person name="Uchiyama I."/>
            <person name="Ito T."/>
            <person name="Fujiyama A."/>
            <person name="Inagaki F."/>
            <person name="Takami H."/>
        </authorList>
    </citation>
    <scope>NUCLEOTIDE SEQUENCE</scope>
    <source>
        <strain evidence="1">Expedition CK06-06</strain>
    </source>
</reference>
<feature type="non-terminal residue" evidence="1">
    <location>
        <position position="1"/>
    </location>
</feature>